<keyword evidence="1" id="KW-1133">Transmembrane helix</keyword>
<feature type="transmembrane region" description="Helical" evidence="1">
    <location>
        <begin position="7"/>
        <end position="26"/>
    </location>
</feature>
<evidence type="ECO:0000313" key="2">
    <source>
        <dbReference type="EMBL" id="TWH81680.1"/>
    </source>
</evidence>
<protein>
    <submittedName>
        <fullName evidence="2">Uncharacterized protein</fullName>
    </submittedName>
</protein>
<keyword evidence="1" id="KW-0812">Transmembrane</keyword>
<evidence type="ECO:0000256" key="1">
    <source>
        <dbReference type="SAM" id="Phobius"/>
    </source>
</evidence>
<evidence type="ECO:0000313" key="3">
    <source>
        <dbReference type="Proteomes" id="UP000315343"/>
    </source>
</evidence>
<proteinExistence type="predicted"/>
<reference evidence="2 3" key="1">
    <citation type="submission" date="2019-07" db="EMBL/GenBank/DDBJ databases">
        <title>Genomic Encyclopedia of Type Strains, Phase I: the one thousand microbial genomes (KMG-I) project.</title>
        <authorList>
            <person name="Kyrpides N."/>
        </authorList>
    </citation>
    <scope>NUCLEOTIDE SEQUENCE [LARGE SCALE GENOMIC DNA]</scope>
    <source>
        <strain evidence="2 3">DSM 13558</strain>
    </source>
</reference>
<sequence length="55" mass="6020">MNEKSKDILIAAAIFVLAIIFGGFFIEKSNYGYTESALLYLAGVMAAGLFWVGRK</sequence>
<organism evidence="2 3">
    <name type="scientific">Sedimentibacter saalensis</name>
    <dbReference type="NCBI Taxonomy" id="130788"/>
    <lineage>
        <taxon>Bacteria</taxon>
        <taxon>Bacillati</taxon>
        <taxon>Bacillota</taxon>
        <taxon>Tissierellia</taxon>
        <taxon>Sedimentibacter</taxon>
    </lineage>
</organism>
<dbReference type="AlphaFoldDB" id="A0A562JET1"/>
<dbReference type="EMBL" id="VLKH01000003">
    <property type="protein sequence ID" value="TWH81680.1"/>
    <property type="molecule type" value="Genomic_DNA"/>
</dbReference>
<dbReference type="Proteomes" id="UP000315343">
    <property type="component" value="Unassembled WGS sequence"/>
</dbReference>
<accession>A0A562JET1</accession>
<keyword evidence="1" id="KW-0472">Membrane</keyword>
<keyword evidence="3" id="KW-1185">Reference proteome</keyword>
<name>A0A562JET1_9FIRM</name>
<feature type="transmembrane region" description="Helical" evidence="1">
    <location>
        <begin position="32"/>
        <end position="52"/>
    </location>
</feature>
<dbReference type="RefSeq" id="WP_170226130.1">
    <property type="nucleotide sequence ID" value="NZ_DAMBUX010000019.1"/>
</dbReference>
<comment type="caution">
    <text evidence="2">The sequence shown here is derived from an EMBL/GenBank/DDBJ whole genome shotgun (WGS) entry which is preliminary data.</text>
</comment>
<gene>
    <name evidence="2" type="ORF">LY60_01435</name>
</gene>